<keyword evidence="2" id="KW-1185">Reference proteome</keyword>
<evidence type="ECO:0000313" key="2">
    <source>
        <dbReference type="Proteomes" id="UP001165064"/>
    </source>
</evidence>
<comment type="caution">
    <text evidence="1">The sequence shown here is derived from an EMBL/GenBank/DDBJ whole genome shotgun (WGS) entry which is preliminary data.</text>
</comment>
<dbReference type="Proteomes" id="UP001165064">
    <property type="component" value="Unassembled WGS sequence"/>
</dbReference>
<accession>A0ACB5U240</accession>
<proteinExistence type="predicted"/>
<gene>
    <name evidence="1" type="ORF">Amon02_001096200</name>
</gene>
<dbReference type="EMBL" id="BSXS01011341">
    <property type="protein sequence ID" value="GMF00274.1"/>
    <property type="molecule type" value="Genomic_DNA"/>
</dbReference>
<reference evidence="1" key="1">
    <citation type="submission" date="2023-04" db="EMBL/GenBank/DDBJ databases">
        <title>Ambrosiozyma monospora NBRC 10751.</title>
        <authorList>
            <person name="Ichikawa N."/>
            <person name="Sato H."/>
            <person name="Tonouchi N."/>
        </authorList>
    </citation>
    <scope>NUCLEOTIDE SEQUENCE</scope>
    <source>
        <strain evidence="1">NBRC 10751</strain>
    </source>
</reference>
<name>A0ACB5U240_AMBMO</name>
<protein>
    <submittedName>
        <fullName evidence="1">Unnamed protein product</fullName>
    </submittedName>
</protein>
<organism evidence="1 2">
    <name type="scientific">Ambrosiozyma monospora</name>
    <name type="common">Yeast</name>
    <name type="synonym">Endomycopsis monosporus</name>
    <dbReference type="NCBI Taxonomy" id="43982"/>
    <lineage>
        <taxon>Eukaryota</taxon>
        <taxon>Fungi</taxon>
        <taxon>Dikarya</taxon>
        <taxon>Ascomycota</taxon>
        <taxon>Saccharomycotina</taxon>
        <taxon>Pichiomycetes</taxon>
        <taxon>Pichiales</taxon>
        <taxon>Pichiaceae</taxon>
        <taxon>Ambrosiozyma</taxon>
    </lineage>
</organism>
<evidence type="ECO:0000313" key="1">
    <source>
        <dbReference type="EMBL" id="GMF00274.1"/>
    </source>
</evidence>
<sequence>MQWLVKGARPGDSLFFHYSGHGGQEKDQDGDEEDGMDDCIYPVDFETQGSIIDDIMNDYLVQPLVAGVRLTCIFDSCHSGTALDLPYTYRAQDGGIKEYNVWKESKGDAINILKGYASNNVGLMLSSAVNVFKRVQASNSANKEEVKQKNASPADVIMFSGCKDSQTSADANEAGKFTGALSWAFLQVLEQYPTQTYLTLLQNIRAVLATKYTQKPQLSSSHHIDPNMKFVL</sequence>